<dbReference type="Pfam" id="PF05193">
    <property type="entry name" value="Peptidase_M16_C"/>
    <property type="match status" value="1"/>
</dbReference>
<feature type="domain" description="Peptidase M16 N-terminal" evidence="1">
    <location>
        <begin position="92"/>
        <end position="192"/>
    </location>
</feature>
<dbReference type="SUPFAM" id="SSF63411">
    <property type="entry name" value="LuxS/MPP-like metallohydrolase"/>
    <property type="match status" value="2"/>
</dbReference>
<evidence type="ECO:0000259" key="2">
    <source>
        <dbReference type="Pfam" id="PF05193"/>
    </source>
</evidence>
<protein>
    <submittedName>
        <fullName evidence="3">Insulinase family protein</fullName>
    </submittedName>
</protein>
<reference evidence="3 4" key="1">
    <citation type="submission" date="2022-06" db="EMBL/GenBank/DDBJ databases">
        <title>Leptospira isolates from biofilms formed at urban environments.</title>
        <authorList>
            <person name="Ribeiro P.S."/>
            <person name="Sousa T."/>
            <person name="Carvalho N."/>
            <person name="Aburjaile F."/>
            <person name="Neves F."/>
            <person name="Oliveira D."/>
            <person name="Blanco L."/>
            <person name="Lima J."/>
            <person name="Costa F."/>
            <person name="Brenig B."/>
            <person name="Soares S."/>
            <person name="Ramos R."/>
            <person name="Goes-Neto A."/>
            <person name="Matiuzzi M."/>
            <person name="Azevedo V."/>
            <person name="Ristow P."/>
        </authorList>
    </citation>
    <scope>NUCLEOTIDE SEQUENCE [LARGE SCALE GENOMIC DNA]</scope>
    <source>
        <strain evidence="3 4">VSF14</strain>
    </source>
</reference>
<name>A0ABT3M7S9_9LEPT</name>
<evidence type="ECO:0000313" key="3">
    <source>
        <dbReference type="EMBL" id="MCW7504446.1"/>
    </source>
</evidence>
<dbReference type="PANTHER" id="PTHR11851:SF225">
    <property type="entry name" value="NON-PEPTIDASE HOMOLOG YMXG"/>
    <property type="match status" value="1"/>
</dbReference>
<dbReference type="InterPro" id="IPR011765">
    <property type="entry name" value="Pept_M16_N"/>
</dbReference>
<gene>
    <name evidence="3" type="ORF">ND855_09955</name>
</gene>
<dbReference type="InterPro" id="IPR011249">
    <property type="entry name" value="Metalloenz_LuxS/M16"/>
</dbReference>
<dbReference type="PANTHER" id="PTHR11851">
    <property type="entry name" value="METALLOPROTEASE"/>
    <property type="match status" value="1"/>
</dbReference>
<dbReference type="EMBL" id="JAMQPR010000001">
    <property type="protein sequence ID" value="MCW7504446.1"/>
    <property type="molecule type" value="Genomic_DNA"/>
</dbReference>
<organism evidence="3 4">
    <name type="scientific">Leptospira paudalimensis</name>
    <dbReference type="NCBI Taxonomy" id="2950024"/>
    <lineage>
        <taxon>Bacteria</taxon>
        <taxon>Pseudomonadati</taxon>
        <taxon>Spirochaetota</taxon>
        <taxon>Spirochaetia</taxon>
        <taxon>Leptospirales</taxon>
        <taxon>Leptospiraceae</taxon>
        <taxon>Leptospira</taxon>
    </lineage>
</organism>
<dbReference type="Gene3D" id="3.30.830.10">
    <property type="entry name" value="Metalloenzyme, LuxS/M16 peptidase-like"/>
    <property type="match status" value="2"/>
</dbReference>
<dbReference type="InterPro" id="IPR007863">
    <property type="entry name" value="Peptidase_M16_C"/>
</dbReference>
<accession>A0ABT3M7S9</accession>
<dbReference type="Pfam" id="PF00675">
    <property type="entry name" value="Peptidase_M16"/>
    <property type="match status" value="1"/>
</dbReference>
<keyword evidence="4" id="KW-1185">Reference proteome</keyword>
<evidence type="ECO:0000259" key="1">
    <source>
        <dbReference type="Pfam" id="PF00675"/>
    </source>
</evidence>
<proteinExistence type="predicted"/>
<sequence length="466" mass="53043">MMKRILILLIVCLSPLFAREMGEFVKDIQIKPLQFDVPGISSSTNPSGVEVFSLKNSEFPIVYADIFIYHGKKHLGSRPVEIARILEDTWELSGSKTYPKEKFLETLEFYGASFSVSVDYEKTIVSLSYLKKTESIVLPVIQSFFQNPNLDETLLKVTKGKLTEEINRRNDNPSALGSRKAKEALFRGTIAGTSMKKENINAVSLDELLTFQSQILAESKRRLLITGDFDLKSWDGFFSNLPKTIQPKEEMITPSILSANVTKEGKEIRLVTKDVNQTFISMMGVLPEHNHPDFYAIQVLNYIIGGGGFNSYYMREIRNNRGLAYSAGSNTDFQENYGTIQFYAMTKSESAKDVLSLMQELIQPKLINSLTEDELLRAKNAIINQFVFQFEDDKRTLSSEVRRRDHKMPEGYLQNFRKEIENVTLADLKRVGKLYFQSDKMITTIVGPKSLMSFWKGSVTLIQPED</sequence>
<evidence type="ECO:0000313" key="4">
    <source>
        <dbReference type="Proteomes" id="UP001208794"/>
    </source>
</evidence>
<dbReference type="Proteomes" id="UP001208794">
    <property type="component" value="Unassembled WGS sequence"/>
</dbReference>
<feature type="domain" description="Peptidase M16 C-terminal" evidence="2">
    <location>
        <begin position="203"/>
        <end position="381"/>
    </location>
</feature>
<comment type="caution">
    <text evidence="3">The sequence shown here is derived from an EMBL/GenBank/DDBJ whole genome shotgun (WGS) entry which is preliminary data.</text>
</comment>
<dbReference type="InterPro" id="IPR050361">
    <property type="entry name" value="MPP/UQCRC_Complex"/>
</dbReference>